<reference evidence="1" key="1">
    <citation type="submission" date="2021-01" db="EMBL/GenBank/DDBJ databases">
        <title>Whole genome shotgun sequence of Acrocarpospora phusangensis NBRC 108782.</title>
        <authorList>
            <person name="Komaki H."/>
            <person name="Tamura T."/>
        </authorList>
    </citation>
    <scope>NUCLEOTIDE SEQUENCE</scope>
    <source>
        <strain evidence="1">NBRC 108782</strain>
    </source>
</reference>
<protein>
    <recommendedName>
        <fullName evidence="3">Dodecin</fullName>
    </recommendedName>
</protein>
<dbReference type="SUPFAM" id="SSF89807">
    <property type="entry name" value="Dodecin-like"/>
    <property type="match status" value="1"/>
</dbReference>
<organism evidence="1 2">
    <name type="scientific">Acrocarpospora phusangensis</name>
    <dbReference type="NCBI Taxonomy" id="1070424"/>
    <lineage>
        <taxon>Bacteria</taxon>
        <taxon>Bacillati</taxon>
        <taxon>Actinomycetota</taxon>
        <taxon>Actinomycetes</taxon>
        <taxon>Streptosporangiales</taxon>
        <taxon>Streptosporangiaceae</taxon>
        <taxon>Acrocarpospora</taxon>
    </lineage>
</organism>
<sequence length="118" mass="13291">MRMSAERLGCASVTWCTSGRFRRLTFMFPPYAAAIRSFSATEEPEDAMGDRTYRVTEIVGTSGESVDAAIRNGIRRAAQTLRHLDWFEVTEVRGHIEDGEVAHFQVGMKVGFRLEDSE</sequence>
<dbReference type="AlphaFoldDB" id="A0A919UNP4"/>
<dbReference type="NCBIfam" id="NF043052">
    <property type="entry name" value="DodecBact"/>
    <property type="match status" value="1"/>
</dbReference>
<accession>A0A919UNP4</accession>
<dbReference type="PANTHER" id="PTHR39324">
    <property type="entry name" value="CALCIUM DODECIN"/>
    <property type="match status" value="1"/>
</dbReference>
<evidence type="ECO:0008006" key="3">
    <source>
        <dbReference type="Google" id="ProtNLM"/>
    </source>
</evidence>
<dbReference type="EMBL" id="BOOA01000021">
    <property type="protein sequence ID" value="GIH24737.1"/>
    <property type="molecule type" value="Genomic_DNA"/>
</dbReference>
<name>A0A919UNP4_9ACTN</name>
<dbReference type="InterPro" id="IPR025543">
    <property type="entry name" value="Dodecin-like"/>
</dbReference>
<dbReference type="PANTHER" id="PTHR39324:SF1">
    <property type="entry name" value="CALCIUM DODECIN"/>
    <property type="match status" value="1"/>
</dbReference>
<dbReference type="InterPro" id="IPR009923">
    <property type="entry name" value="Dodecin"/>
</dbReference>
<keyword evidence="2" id="KW-1185">Reference proteome</keyword>
<evidence type="ECO:0000313" key="1">
    <source>
        <dbReference type="EMBL" id="GIH24737.1"/>
    </source>
</evidence>
<dbReference type="Proteomes" id="UP000640052">
    <property type="component" value="Unassembled WGS sequence"/>
</dbReference>
<dbReference type="Gene3D" id="3.30.1660.10">
    <property type="entry name" value="Flavin-binding protein dodecin"/>
    <property type="match status" value="1"/>
</dbReference>
<dbReference type="InterPro" id="IPR036694">
    <property type="entry name" value="Dodecin-like_sf"/>
</dbReference>
<comment type="caution">
    <text evidence="1">The sequence shown here is derived from an EMBL/GenBank/DDBJ whole genome shotgun (WGS) entry which is preliminary data.</text>
</comment>
<evidence type="ECO:0000313" key="2">
    <source>
        <dbReference type="Proteomes" id="UP000640052"/>
    </source>
</evidence>
<dbReference type="Pfam" id="PF07311">
    <property type="entry name" value="Dodecin"/>
    <property type="match status" value="1"/>
</dbReference>
<dbReference type="InterPro" id="IPR050049">
    <property type="entry name" value="Dodecin_bact"/>
</dbReference>
<gene>
    <name evidence="1" type="ORF">Aph01nite_30470</name>
</gene>
<proteinExistence type="predicted"/>